<dbReference type="RefSeq" id="WP_285966654.1">
    <property type="nucleotide sequence ID" value="NZ_CP127294.1"/>
</dbReference>
<dbReference type="AlphaFoldDB" id="A0A9Y2I992"/>
<evidence type="ECO:0000313" key="2">
    <source>
        <dbReference type="Proteomes" id="UP001236014"/>
    </source>
</evidence>
<dbReference type="EMBL" id="CP127294">
    <property type="protein sequence ID" value="WIX75892.1"/>
    <property type="molecule type" value="Genomic_DNA"/>
</dbReference>
<sequence>MADRALCLEPLELSGRERSVLRSVAVRGASSSLYCELEAGHGHEHVAGVRGAGPGGPKWWLRWWPGRRVLEARAECGALAEDGAVCRVPGGHEGGHTSEPVDLEHVEGLADTARSAGPR</sequence>
<protein>
    <submittedName>
        <fullName evidence="1">Uncharacterized protein</fullName>
    </submittedName>
</protein>
<dbReference type="Proteomes" id="UP001236014">
    <property type="component" value="Chromosome"/>
</dbReference>
<name>A0A9Y2I992_9PSEU</name>
<accession>A0A9Y2I992</accession>
<dbReference type="KEGG" id="acab:QRX50_30990"/>
<reference evidence="1 2" key="1">
    <citation type="submission" date="2023-06" db="EMBL/GenBank/DDBJ databases">
        <authorList>
            <person name="Oyuntsetseg B."/>
            <person name="Kim S.B."/>
        </authorList>
    </citation>
    <scope>NUCLEOTIDE SEQUENCE [LARGE SCALE GENOMIC DNA]</scope>
    <source>
        <strain evidence="1 2">2-15</strain>
    </source>
</reference>
<gene>
    <name evidence="1" type="ORF">QRX50_30990</name>
</gene>
<evidence type="ECO:0000313" key="1">
    <source>
        <dbReference type="EMBL" id="WIX75892.1"/>
    </source>
</evidence>
<proteinExistence type="predicted"/>
<organism evidence="1 2">
    <name type="scientific">Amycolatopsis carbonis</name>
    <dbReference type="NCBI Taxonomy" id="715471"/>
    <lineage>
        <taxon>Bacteria</taxon>
        <taxon>Bacillati</taxon>
        <taxon>Actinomycetota</taxon>
        <taxon>Actinomycetes</taxon>
        <taxon>Pseudonocardiales</taxon>
        <taxon>Pseudonocardiaceae</taxon>
        <taxon>Amycolatopsis</taxon>
    </lineage>
</organism>
<keyword evidence="2" id="KW-1185">Reference proteome</keyword>